<dbReference type="InterPro" id="IPR002466">
    <property type="entry name" value="A_deamin"/>
</dbReference>
<dbReference type="PANTHER" id="PTHR10910:SF17">
    <property type="entry name" value="DOUBLE-STRANDED RNA-SPECIFIC EDITASE B2"/>
    <property type="match status" value="1"/>
</dbReference>
<keyword evidence="3" id="KW-1185">Reference proteome</keyword>
<feature type="domain" description="A to I editase" evidence="1">
    <location>
        <begin position="29"/>
        <end position="141"/>
    </location>
</feature>
<evidence type="ECO:0000259" key="1">
    <source>
        <dbReference type="PROSITE" id="PS50141"/>
    </source>
</evidence>
<dbReference type="Pfam" id="PF02137">
    <property type="entry name" value="A_deamin"/>
    <property type="match status" value="1"/>
</dbReference>
<dbReference type="GO" id="GO:0003726">
    <property type="term" value="F:double-stranded RNA adenosine deaminase activity"/>
    <property type="evidence" value="ECO:0007669"/>
    <property type="project" value="TreeGrafter"/>
</dbReference>
<sequence length="145" mass="15829">MDLPDHSLGTPTCTLPGVPLVSCLPPQGVSNAEARQPGKSPNFSINWIVGSSDLEIINATTGKKTSGSASRLCKHRLYSRWSKLYGKLSSRTTCEGEMPSVYCEAKLLDSLHQSAKQQLFKAIQKAGLGTWLKKPPEQEQFLLTL</sequence>
<dbReference type="GO" id="GO:0005730">
    <property type="term" value="C:nucleolus"/>
    <property type="evidence" value="ECO:0007669"/>
    <property type="project" value="TreeGrafter"/>
</dbReference>
<protein>
    <submittedName>
        <fullName evidence="2">Adenosine deaminase RNA specific B2 (inactive)</fullName>
    </submittedName>
</protein>
<dbReference type="PANTHER" id="PTHR10910">
    <property type="entry name" value="EUKARYOTE SPECIFIC DSRNA BINDING PROTEIN"/>
    <property type="match status" value="1"/>
</dbReference>
<dbReference type="AlphaFoldDB" id="A0A8C5MXL0"/>
<dbReference type="OrthoDB" id="10268011at2759"/>
<accession>A0A8C5MXL0</accession>
<dbReference type="GO" id="GO:0006382">
    <property type="term" value="P:adenosine to inosine editing"/>
    <property type="evidence" value="ECO:0007669"/>
    <property type="project" value="TreeGrafter"/>
</dbReference>
<name>A0A8C5MXL0_9ANUR</name>
<dbReference type="Ensembl" id="ENSLLET00000020777.1">
    <property type="protein sequence ID" value="ENSLLEP00000019990.1"/>
    <property type="gene ID" value="ENSLLEG00000012488.1"/>
</dbReference>
<dbReference type="Proteomes" id="UP000694569">
    <property type="component" value="Unplaced"/>
</dbReference>
<proteinExistence type="predicted"/>
<dbReference type="PROSITE" id="PS50141">
    <property type="entry name" value="A_DEAMIN_EDITASE"/>
    <property type="match status" value="1"/>
</dbReference>
<dbReference type="GeneTree" id="ENSGT00940000157252"/>
<dbReference type="GO" id="GO:0006396">
    <property type="term" value="P:RNA processing"/>
    <property type="evidence" value="ECO:0007669"/>
    <property type="project" value="InterPro"/>
</dbReference>
<dbReference type="GO" id="GO:0008251">
    <property type="term" value="F:tRNA-specific adenosine deaminase activity"/>
    <property type="evidence" value="ECO:0007669"/>
    <property type="project" value="TreeGrafter"/>
</dbReference>
<evidence type="ECO:0000313" key="2">
    <source>
        <dbReference type="Ensembl" id="ENSLLEP00000019990.1"/>
    </source>
</evidence>
<dbReference type="GO" id="GO:0005737">
    <property type="term" value="C:cytoplasm"/>
    <property type="evidence" value="ECO:0007669"/>
    <property type="project" value="TreeGrafter"/>
</dbReference>
<organism evidence="2 3">
    <name type="scientific">Leptobrachium leishanense</name>
    <name type="common">Leishan spiny toad</name>
    <dbReference type="NCBI Taxonomy" id="445787"/>
    <lineage>
        <taxon>Eukaryota</taxon>
        <taxon>Metazoa</taxon>
        <taxon>Chordata</taxon>
        <taxon>Craniata</taxon>
        <taxon>Vertebrata</taxon>
        <taxon>Euteleostomi</taxon>
        <taxon>Amphibia</taxon>
        <taxon>Batrachia</taxon>
        <taxon>Anura</taxon>
        <taxon>Pelobatoidea</taxon>
        <taxon>Megophryidae</taxon>
        <taxon>Leptobrachium</taxon>
    </lineage>
</organism>
<dbReference type="GO" id="GO:0003725">
    <property type="term" value="F:double-stranded RNA binding"/>
    <property type="evidence" value="ECO:0007669"/>
    <property type="project" value="TreeGrafter"/>
</dbReference>
<evidence type="ECO:0000313" key="3">
    <source>
        <dbReference type="Proteomes" id="UP000694569"/>
    </source>
</evidence>
<reference evidence="2" key="1">
    <citation type="submission" date="2025-08" db="UniProtKB">
        <authorList>
            <consortium name="Ensembl"/>
        </authorList>
    </citation>
    <scope>IDENTIFICATION</scope>
</reference>
<reference evidence="2" key="2">
    <citation type="submission" date="2025-09" db="UniProtKB">
        <authorList>
            <consortium name="Ensembl"/>
        </authorList>
    </citation>
    <scope>IDENTIFICATION</scope>
</reference>
<gene>
    <name evidence="2" type="primary">ADARB2</name>
</gene>